<evidence type="ECO:0000313" key="10">
    <source>
        <dbReference type="EMBL" id="CAB4008674.1"/>
    </source>
</evidence>
<keyword evidence="6" id="KW-0805">Transcription regulation</keyword>
<dbReference type="GO" id="GO:0008270">
    <property type="term" value="F:zinc ion binding"/>
    <property type="evidence" value="ECO:0007669"/>
    <property type="project" value="UniProtKB-KW"/>
</dbReference>
<keyword evidence="8" id="KW-0539">Nucleus</keyword>
<dbReference type="PANTHER" id="PTHR24399">
    <property type="entry name" value="ZINC FINGER AND BTB DOMAIN-CONTAINING"/>
    <property type="match status" value="1"/>
</dbReference>
<evidence type="ECO:0000256" key="7">
    <source>
        <dbReference type="ARBA" id="ARBA00023163"/>
    </source>
</evidence>
<dbReference type="FunFam" id="3.30.160.60:FF:000690">
    <property type="entry name" value="Zinc finger protein 354C"/>
    <property type="match status" value="1"/>
</dbReference>
<dbReference type="EMBL" id="CACRXK020006195">
    <property type="protein sequence ID" value="CAB4008674.1"/>
    <property type="molecule type" value="Genomic_DNA"/>
</dbReference>
<proteinExistence type="predicted"/>
<keyword evidence="3" id="KW-0677">Repeat</keyword>
<dbReference type="GO" id="GO:0001227">
    <property type="term" value="F:DNA-binding transcription repressor activity, RNA polymerase II-specific"/>
    <property type="evidence" value="ECO:0007669"/>
    <property type="project" value="TreeGrafter"/>
</dbReference>
<feature type="region of interest" description="Disordered" evidence="9">
    <location>
        <begin position="430"/>
        <end position="449"/>
    </location>
</feature>
<evidence type="ECO:0000313" key="11">
    <source>
        <dbReference type="Proteomes" id="UP001152795"/>
    </source>
</evidence>
<evidence type="ECO:0000256" key="2">
    <source>
        <dbReference type="ARBA" id="ARBA00022723"/>
    </source>
</evidence>
<dbReference type="Pfam" id="PF00096">
    <property type="entry name" value="zf-C2H2"/>
    <property type="match status" value="6"/>
</dbReference>
<gene>
    <name evidence="10" type="ORF">PACLA_8A040773</name>
</gene>
<evidence type="ECO:0000256" key="8">
    <source>
        <dbReference type="ARBA" id="ARBA00023242"/>
    </source>
</evidence>
<dbReference type="FunFam" id="3.30.160.60:FF:000016">
    <property type="entry name" value="zinc finger protein 37 homolog"/>
    <property type="match status" value="1"/>
</dbReference>
<reference evidence="10" key="1">
    <citation type="submission" date="2020-04" db="EMBL/GenBank/DDBJ databases">
        <authorList>
            <person name="Alioto T."/>
            <person name="Alioto T."/>
            <person name="Gomez Garrido J."/>
        </authorList>
    </citation>
    <scope>NUCLEOTIDE SEQUENCE</scope>
    <source>
        <strain evidence="10">A484AB</strain>
    </source>
</reference>
<dbReference type="Gene3D" id="3.30.160.60">
    <property type="entry name" value="Classic Zinc Finger"/>
    <property type="match status" value="8"/>
</dbReference>
<feature type="compositionally biased region" description="Polar residues" evidence="9">
    <location>
        <begin position="430"/>
        <end position="444"/>
    </location>
</feature>
<keyword evidence="11" id="KW-1185">Reference proteome</keyword>
<feature type="region of interest" description="Disordered" evidence="9">
    <location>
        <begin position="46"/>
        <end position="80"/>
    </location>
</feature>
<feature type="region of interest" description="Disordered" evidence="9">
    <location>
        <begin position="359"/>
        <end position="393"/>
    </location>
</feature>
<dbReference type="InterPro" id="IPR036236">
    <property type="entry name" value="Znf_C2H2_sf"/>
</dbReference>
<evidence type="ECO:0000256" key="3">
    <source>
        <dbReference type="ARBA" id="ARBA00022737"/>
    </source>
</evidence>
<comment type="subcellular location">
    <subcellularLocation>
        <location evidence="1">Nucleus</location>
    </subcellularLocation>
</comment>
<dbReference type="InterPro" id="IPR013087">
    <property type="entry name" value="Znf_C2H2_type"/>
</dbReference>
<organism evidence="10 11">
    <name type="scientific">Paramuricea clavata</name>
    <name type="common">Red gorgonian</name>
    <name type="synonym">Violescent sea-whip</name>
    <dbReference type="NCBI Taxonomy" id="317549"/>
    <lineage>
        <taxon>Eukaryota</taxon>
        <taxon>Metazoa</taxon>
        <taxon>Cnidaria</taxon>
        <taxon>Anthozoa</taxon>
        <taxon>Octocorallia</taxon>
        <taxon>Malacalcyonacea</taxon>
        <taxon>Plexauridae</taxon>
        <taxon>Paramuricea</taxon>
    </lineage>
</organism>
<dbReference type="PROSITE" id="PS00028">
    <property type="entry name" value="ZINC_FINGER_C2H2_1"/>
    <property type="match status" value="8"/>
</dbReference>
<sequence>MTMIKCGCCSKIFKTIQQHEQHRCRKENKFNNECLSCKKPYTDHLVPQNDNNLHKDHKASHEETEPSSEDKVKTTPEEPTTNPQLYRCCVCNKKYPNMPYMVRHIKYHMTRKRDLQAEQCSHCDKVFTTKQQLARHEATHKDVRSFKCEKCEKLFKTADSVKRHMYVHSDARPFSCHICHKEFKAKHLMKKHEETHSDVKNYECAKCGKKFKARNSLRDHLLVHNGTRPYKCDECNQAFYRRSHLATHKTIHSEVKPFSCKVCEKSFGRREHLKVHERIHSGEKPFQCNQCERSFNQQAGLQAHLISHSDERPYTCLTCKKSFKYQSQIKHHACKPDEIGRSMVNVHGGNTSLMEVENSEPTTALNTPETTINSQESQEYPTTPSTPDISNVMPTSETENTIIVIQIENTPHSNERAMSVDMVTTHENDTGSVAKTNVPGTNTNKDVRPTISEGERNTAINQTDRDSERDNITTISEGISESAQTTTNTRVNYEERHPSITNSETTLATSQSNITNVDILETHAMLTETRVKERHANYAVHTQTKFNSVPGSVTNVDFPHATVTETCSQARYVNNTNNLSRYGSAQENITLHEYIAERERLDTENLTL</sequence>
<dbReference type="PROSITE" id="PS50157">
    <property type="entry name" value="ZINC_FINGER_C2H2_2"/>
    <property type="match status" value="8"/>
</dbReference>
<dbReference type="PANTHER" id="PTHR24399:SF70">
    <property type="entry name" value="C2H2-TYPE DOMAIN-CONTAINING PROTEIN"/>
    <property type="match status" value="1"/>
</dbReference>
<protein>
    <submittedName>
        <fullName evidence="10">Zinc finger OZF-like</fullName>
    </submittedName>
</protein>
<dbReference type="Proteomes" id="UP001152795">
    <property type="component" value="Unassembled WGS sequence"/>
</dbReference>
<comment type="caution">
    <text evidence="10">The sequence shown here is derived from an EMBL/GenBank/DDBJ whole genome shotgun (WGS) entry which is preliminary data.</text>
</comment>
<keyword evidence="5" id="KW-0862">Zinc</keyword>
<keyword evidence="7" id="KW-0804">Transcription</keyword>
<dbReference type="AlphaFoldDB" id="A0A6S7HSW8"/>
<evidence type="ECO:0000256" key="1">
    <source>
        <dbReference type="ARBA" id="ARBA00004123"/>
    </source>
</evidence>
<evidence type="ECO:0000256" key="4">
    <source>
        <dbReference type="ARBA" id="ARBA00022771"/>
    </source>
</evidence>
<dbReference type="FunFam" id="3.30.160.60:FF:000182">
    <property type="entry name" value="zinc finger protein 366"/>
    <property type="match status" value="1"/>
</dbReference>
<name>A0A6S7HSW8_PARCT</name>
<dbReference type="GO" id="GO:0005654">
    <property type="term" value="C:nucleoplasm"/>
    <property type="evidence" value="ECO:0007669"/>
    <property type="project" value="TreeGrafter"/>
</dbReference>
<evidence type="ECO:0000256" key="9">
    <source>
        <dbReference type="SAM" id="MobiDB-lite"/>
    </source>
</evidence>
<dbReference type="SUPFAM" id="SSF57667">
    <property type="entry name" value="beta-beta-alpha zinc fingers"/>
    <property type="match status" value="5"/>
</dbReference>
<evidence type="ECO:0000256" key="5">
    <source>
        <dbReference type="ARBA" id="ARBA00022833"/>
    </source>
</evidence>
<dbReference type="GO" id="GO:0000978">
    <property type="term" value="F:RNA polymerase II cis-regulatory region sequence-specific DNA binding"/>
    <property type="evidence" value="ECO:0007669"/>
    <property type="project" value="TreeGrafter"/>
</dbReference>
<keyword evidence="4" id="KW-0863">Zinc-finger</keyword>
<accession>A0A6S7HSW8</accession>
<evidence type="ECO:0000256" key="6">
    <source>
        <dbReference type="ARBA" id="ARBA00023015"/>
    </source>
</evidence>
<feature type="compositionally biased region" description="Basic and acidic residues" evidence="9">
    <location>
        <begin position="59"/>
        <end position="76"/>
    </location>
</feature>
<keyword evidence="2" id="KW-0479">Metal-binding</keyword>
<dbReference type="SMART" id="SM00355">
    <property type="entry name" value="ZnF_C2H2"/>
    <property type="match status" value="9"/>
</dbReference>